<dbReference type="Gene3D" id="3.30.70.2660">
    <property type="match status" value="1"/>
</dbReference>
<evidence type="ECO:0000313" key="4">
    <source>
        <dbReference type="Proteomes" id="UP000031774"/>
    </source>
</evidence>
<dbReference type="InterPro" id="IPR021124">
    <property type="entry name" value="CRISPR-assoc_prot_Cas5"/>
</dbReference>
<evidence type="ECO:0008006" key="5">
    <source>
        <dbReference type="Google" id="ProtNLM"/>
    </source>
</evidence>
<proteinExistence type="predicted"/>
<reference evidence="3 4" key="1">
    <citation type="submission" date="2014-12" db="EMBL/GenBank/DDBJ databases">
        <title>Complete genome sequence of Streptomyces vietnamensis strain GIMV4.0001, a genetic manipulable producer of the benzoisochromanequinone antibiotic granaticin.</title>
        <authorList>
            <person name="Deng M.R."/>
            <person name="Guo J."/>
            <person name="Ma L.Y."/>
            <person name="Feng G.D."/>
            <person name="Mo C.Y."/>
            <person name="Zhu H.H."/>
        </authorList>
    </citation>
    <scope>NUCLEOTIDE SEQUENCE [LARGE SCALE GENOMIC DNA]</scope>
    <source>
        <strain evidence="4">GIMV4.0001</strain>
    </source>
</reference>
<dbReference type="KEGG" id="svt:SVTN_39295"/>
<dbReference type="GO" id="GO:0051607">
    <property type="term" value="P:defense response to virus"/>
    <property type="evidence" value="ECO:0007669"/>
    <property type="project" value="UniProtKB-KW"/>
</dbReference>
<dbReference type="InterPro" id="IPR013422">
    <property type="entry name" value="CRISPR-assoc_prot_Cas5_N"/>
</dbReference>
<dbReference type="HOGENOM" id="CLU_084726_1_0_11"/>
<evidence type="ECO:0000256" key="1">
    <source>
        <dbReference type="ARBA" id="ARBA00023118"/>
    </source>
</evidence>
<keyword evidence="4" id="KW-1185">Reference proteome</keyword>
<dbReference type="EMBL" id="CP010407">
    <property type="protein sequence ID" value="AJF69403.1"/>
    <property type="molecule type" value="Genomic_DNA"/>
</dbReference>
<dbReference type="AlphaFoldDB" id="A0A0B5II94"/>
<dbReference type="Pfam" id="PF09704">
    <property type="entry name" value="Cas_Cas5d"/>
    <property type="match status" value="1"/>
</dbReference>
<gene>
    <name evidence="3" type="ORF">SVTN_39295</name>
</gene>
<evidence type="ECO:0000256" key="2">
    <source>
        <dbReference type="SAM" id="MobiDB-lite"/>
    </source>
</evidence>
<dbReference type="Proteomes" id="UP000031774">
    <property type="component" value="Chromosome"/>
</dbReference>
<accession>A0A0B5II94</accession>
<dbReference type="NCBIfam" id="TIGR01868">
    <property type="entry name" value="casD_Cas5e"/>
    <property type="match status" value="1"/>
</dbReference>
<dbReference type="GO" id="GO:0003723">
    <property type="term" value="F:RNA binding"/>
    <property type="evidence" value="ECO:0007669"/>
    <property type="project" value="InterPro"/>
</dbReference>
<dbReference type="STRING" id="362257.SVTN_39295"/>
<dbReference type="NCBIfam" id="TIGR02593">
    <property type="entry name" value="CRISPR_cas5"/>
    <property type="match status" value="1"/>
</dbReference>
<organism evidence="3 4">
    <name type="scientific">Streptomyces vietnamensis</name>
    <dbReference type="NCBI Taxonomy" id="362257"/>
    <lineage>
        <taxon>Bacteria</taxon>
        <taxon>Bacillati</taxon>
        <taxon>Actinomycetota</taxon>
        <taxon>Actinomycetes</taxon>
        <taxon>Kitasatosporales</taxon>
        <taxon>Streptomycetaceae</taxon>
        <taxon>Streptomyces</taxon>
    </lineage>
</organism>
<dbReference type="GO" id="GO:0043571">
    <property type="term" value="P:maintenance of CRISPR repeat elements"/>
    <property type="evidence" value="ECO:0007669"/>
    <property type="project" value="InterPro"/>
</dbReference>
<dbReference type="InterPro" id="IPR010147">
    <property type="entry name" value="CRISPR-assoc_prot_CasD"/>
</dbReference>
<sequence length="264" mass="28550">MTTTATLLLRLAAPLQSWGDHRAVLDARHTAAQPTKSGVIGLLAAALGRDRDEPLGQLADLTMGVRVDLPGTLLRDYHTVSDHRGVPLLSANLTAKGRQKPTSKPRYIQPTERFYLQDAAFLVGVNGPADFMKDLTAAAKAPACLLSLGRRSCPPTYPFVLSLTDSPLIEALTEQDWLASPHARTVWQRRNHSAAPAAIDVPATIDDPDGDTVLGDQPTSYLLGRNRHTTRRVTHRLITLSTGFTPAPDTPAGEEHDPLALLGW</sequence>
<protein>
    <recommendedName>
        <fullName evidence="5">CRISPR-associated protein Cas5</fullName>
    </recommendedName>
</protein>
<dbReference type="CDD" id="cd09693">
    <property type="entry name" value="Cas5_I"/>
    <property type="match status" value="1"/>
</dbReference>
<name>A0A0B5II94_9ACTN</name>
<evidence type="ECO:0000313" key="3">
    <source>
        <dbReference type="EMBL" id="AJF69403.1"/>
    </source>
</evidence>
<keyword evidence="1" id="KW-0051">Antiviral defense</keyword>
<dbReference type="RefSeq" id="WP_041133320.1">
    <property type="nucleotide sequence ID" value="NZ_CP010407.1"/>
</dbReference>
<feature type="region of interest" description="Disordered" evidence="2">
    <location>
        <begin position="242"/>
        <end position="264"/>
    </location>
</feature>